<evidence type="ECO:0000256" key="4">
    <source>
        <dbReference type="ARBA" id="ARBA00022777"/>
    </source>
</evidence>
<dbReference type="GO" id="GO:0004674">
    <property type="term" value="F:protein serine/threonine kinase activity"/>
    <property type="evidence" value="ECO:0007669"/>
    <property type="project" value="UniProtKB-KW"/>
</dbReference>
<keyword evidence="4" id="KW-0418">Kinase</keyword>
<evidence type="ECO:0000313" key="10">
    <source>
        <dbReference type="Proteomes" id="UP000825729"/>
    </source>
</evidence>
<keyword evidence="5 6" id="KW-0067">ATP-binding</keyword>
<organism evidence="9 10">
    <name type="scientific">Aristolochia fimbriata</name>
    <name type="common">White veined hardy Dutchman's pipe vine</name>
    <dbReference type="NCBI Taxonomy" id="158543"/>
    <lineage>
        <taxon>Eukaryota</taxon>
        <taxon>Viridiplantae</taxon>
        <taxon>Streptophyta</taxon>
        <taxon>Embryophyta</taxon>
        <taxon>Tracheophyta</taxon>
        <taxon>Spermatophyta</taxon>
        <taxon>Magnoliopsida</taxon>
        <taxon>Magnoliidae</taxon>
        <taxon>Piperales</taxon>
        <taxon>Aristolochiaceae</taxon>
        <taxon>Aristolochia</taxon>
    </lineage>
</organism>
<evidence type="ECO:0000313" key="9">
    <source>
        <dbReference type="EMBL" id="KAG9442798.1"/>
    </source>
</evidence>
<dbReference type="InterPro" id="IPR001245">
    <property type="entry name" value="Ser-Thr/Tyr_kinase_cat_dom"/>
</dbReference>
<protein>
    <recommendedName>
        <fullName evidence="8">Protein kinase domain-containing protein</fullName>
    </recommendedName>
</protein>
<feature type="binding site" evidence="6">
    <location>
        <position position="39"/>
    </location>
    <ligand>
        <name>ATP</name>
        <dbReference type="ChEBI" id="CHEBI:30616"/>
    </ligand>
</feature>
<dbReference type="Gene3D" id="3.30.200.20">
    <property type="entry name" value="Phosphorylase Kinase, domain 1"/>
    <property type="match status" value="1"/>
</dbReference>
<dbReference type="Pfam" id="PF07714">
    <property type="entry name" value="PK_Tyr_Ser-Thr"/>
    <property type="match status" value="1"/>
</dbReference>
<accession>A0AAV7E2J4</accession>
<dbReference type="Gene3D" id="1.10.510.10">
    <property type="entry name" value="Transferase(Phosphotransferase) domain 1"/>
    <property type="match status" value="1"/>
</dbReference>
<dbReference type="InterPro" id="IPR000719">
    <property type="entry name" value="Prot_kinase_dom"/>
</dbReference>
<evidence type="ECO:0000256" key="7">
    <source>
        <dbReference type="RuleBase" id="RU000304"/>
    </source>
</evidence>
<keyword evidence="10" id="KW-1185">Reference proteome</keyword>
<dbReference type="PROSITE" id="PS00108">
    <property type="entry name" value="PROTEIN_KINASE_ST"/>
    <property type="match status" value="1"/>
</dbReference>
<proteinExistence type="inferred from homology"/>
<gene>
    <name evidence="9" type="ORF">H6P81_018652</name>
</gene>
<dbReference type="SMART" id="SM00220">
    <property type="entry name" value="S_TKc"/>
    <property type="match status" value="1"/>
</dbReference>
<dbReference type="InterPro" id="IPR011009">
    <property type="entry name" value="Kinase-like_dom_sf"/>
</dbReference>
<keyword evidence="3 6" id="KW-0547">Nucleotide-binding</keyword>
<dbReference type="SUPFAM" id="SSF56112">
    <property type="entry name" value="Protein kinase-like (PK-like)"/>
    <property type="match status" value="1"/>
</dbReference>
<sequence>MEVEKATGNFSRECMVGSGAFGNVYRGTLEGGWVVAIKKAHQDSYQRVQEFRNEVELLSKVKHNNLLGLVGFCEELGQKVLVYEYVGNGSLLDYILGKRGMSLTWRQRVNIALGAAKGITHLHEGVKPGIIHRDLKPSNILIGDGFEAKISDFGLVKSGPVGDKSHVSSQIKGTPGYLDPAYCSTFHLTPFSDVYSFGVILLQLVTARPAVVTGRDPSQYYHIVEWARPSVEQGKIGDILDANLLMQPCNMEMMLKMGRLGLRCTEKVPRRRPTMAQICQELEEALRSSTDGFVQRRQLHPTTYFRPENDNESETFVSTDGVRLQRFYVEMEGMPPLEDPSMKAFEISGVSLDMEKMKKIMGSMYL</sequence>
<dbReference type="CDD" id="cd14066">
    <property type="entry name" value="STKc_IRAK"/>
    <property type="match status" value="1"/>
</dbReference>
<evidence type="ECO:0000256" key="3">
    <source>
        <dbReference type="ARBA" id="ARBA00022741"/>
    </source>
</evidence>
<dbReference type="InterPro" id="IPR008271">
    <property type="entry name" value="Ser/Thr_kinase_AS"/>
</dbReference>
<keyword evidence="2" id="KW-0808">Transferase</keyword>
<reference evidence="9 10" key="1">
    <citation type="submission" date="2021-07" db="EMBL/GenBank/DDBJ databases">
        <title>The Aristolochia fimbriata genome: insights into angiosperm evolution, floral development and chemical biosynthesis.</title>
        <authorList>
            <person name="Jiao Y."/>
        </authorList>
    </citation>
    <scope>NUCLEOTIDE SEQUENCE [LARGE SCALE GENOMIC DNA]</scope>
    <source>
        <strain evidence="9">IBCAS-2021</strain>
        <tissue evidence="9">Leaf</tissue>
    </source>
</reference>
<dbReference type="PROSITE" id="PS00107">
    <property type="entry name" value="PROTEIN_KINASE_ATP"/>
    <property type="match status" value="1"/>
</dbReference>
<comment type="caution">
    <text evidence="9">The sequence shown here is derived from an EMBL/GenBank/DDBJ whole genome shotgun (WGS) entry which is preliminary data.</text>
</comment>
<evidence type="ECO:0000256" key="1">
    <source>
        <dbReference type="ARBA" id="ARBA00022527"/>
    </source>
</evidence>
<evidence type="ECO:0000256" key="6">
    <source>
        <dbReference type="PROSITE-ProRule" id="PRU10141"/>
    </source>
</evidence>
<comment type="similarity">
    <text evidence="7">Belongs to the protein kinase superfamily.</text>
</comment>
<keyword evidence="1 7" id="KW-0723">Serine/threonine-protein kinase</keyword>
<dbReference type="Proteomes" id="UP000825729">
    <property type="component" value="Unassembled WGS sequence"/>
</dbReference>
<dbReference type="AlphaFoldDB" id="A0AAV7E2J4"/>
<feature type="domain" description="Protein kinase" evidence="8">
    <location>
        <begin position="10"/>
        <end position="286"/>
    </location>
</feature>
<dbReference type="EMBL" id="JAINDJ010000007">
    <property type="protein sequence ID" value="KAG9442798.1"/>
    <property type="molecule type" value="Genomic_DNA"/>
</dbReference>
<evidence type="ECO:0000256" key="5">
    <source>
        <dbReference type="ARBA" id="ARBA00022840"/>
    </source>
</evidence>
<dbReference type="FunFam" id="3.30.200.20:FF:000466">
    <property type="entry name" value="Putative LRR receptor-like serine/threonine-protein kinase"/>
    <property type="match status" value="1"/>
</dbReference>
<dbReference type="PANTHER" id="PTHR47989:SF61">
    <property type="entry name" value="PROTEIN KINASE DOMAIN-CONTAINING PROTEIN"/>
    <property type="match status" value="1"/>
</dbReference>
<evidence type="ECO:0000256" key="2">
    <source>
        <dbReference type="ARBA" id="ARBA00022679"/>
    </source>
</evidence>
<dbReference type="PANTHER" id="PTHR47989">
    <property type="entry name" value="OS01G0750732 PROTEIN"/>
    <property type="match status" value="1"/>
</dbReference>
<dbReference type="InterPro" id="IPR017441">
    <property type="entry name" value="Protein_kinase_ATP_BS"/>
</dbReference>
<evidence type="ECO:0000259" key="8">
    <source>
        <dbReference type="PROSITE" id="PS50011"/>
    </source>
</evidence>
<dbReference type="PROSITE" id="PS50011">
    <property type="entry name" value="PROTEIN_KINASE_DOM"/>
    <property type="match status" value="1"/>
</dbReference>
<name>A0AAV7E2J4_ARIFI</name>
<dbReference type="GO" id="GO:0005524">
    <property type="term" value="F:ATP binding"/>
    <property type="evidence" value="ECO:0007669"/>
    <property type="project" value="UniProtKB-UniRule"/>
</dbReference>